<organism evidence="2 3">
    <name type="scientific">Candidatus Planktophila versatilis</name>
    <dbReference type="NCBI Taxonomy" id="1884905"/>
    <lineage>
        <taxon>Bacteria</taxon>
        <taxon>Bacillati</taxon>
        <taxon>Actinomycetota</taxon>
        <taxon>Actinomycetes</taxon>
        <taxon>Candidatus Nanopelagicales</taxon>
        <taxon>Candidatus Nanopelagicaceae</taxon>
        <taxon>Candidatus Planktophila</taxon>
    </lineage>
</organism>
<dbReference type="RefSeq" id="WP_095697303.1">
    <property type="nucleotide sequence ID" value="NZ_CP016778.1"/>
</dbReference>
<accession>A0AAC9YWU0</accession>
<dbReference type="AlphaFoldDB" id="A0AAC9YWU0"/>
<evidence type="ECO:0000313" key="2">
    <source>
        <dbReference type="EMBL" id="ASY23173.1"/>
    </source>
</evidence>
<evidence type="ECO:0000313" key="3">
    <source>
        <dbReference type="Proteomes" id="UP000217194"/>
    </source>
</evidence>
<keyword evidence="1" id="KW-0732">Signal</keyword>
<feature type="signal peptide" evidence="1">
    <location>
        <begin position="1"/>
        <end position="25"/>
    </location>
</feature>
<feature type="chain" id="PRO_5042091996" evidence="1">
    <location>
        <begin position="26"/>
        <end position="540"/>
    </location>
</feature>
<evidence type="ECO:0000256" key="1">
    <source>
        <dbReference type="SAM" id="SignalP"/>
    </source>
</evidence>
<sequence length="540" mass="57968">MKKKLFAAVSTGVIASSLVLQSASAAEAPVYLIPATDAASLAVIATTGDKISNEVLRGVPDGMGAMKNADGTLTLLSNHEISTGADIANKKDTGTWGSSISKMTFDPATKKITKMESWMKSMSYYNYATEKWGSTWEQSLPVGTPATDAYGSIIGTNGINRLCSGDLVAAGGFAYSEKDAKTKKTVTYGYKDAVYLTGEEGSDDQSRAFAFDVDGNGIQLPKMGLAPWENLLTKPGTGKTTIVMGNEDGNATDSQLYMYVGTKQTTGANFAEKAGLTNGKLYTIALENYRTDNAVRTAPKGTKIKVGFNEVNTNPKFGKLATMSQANGTTFSRIEDGEFDSKNPNVFYFVTTESNKDPLATTPRPGATYSRDGGALWKMTFADAKDPFKGATIEMLLNGTEVPYLTKPDNLTIDGDYILIQEDPGNNAHIARLVAYRISDGKLAEIAKFDEQYFITGAAKFITQDEESSGIINVNKFLKASGDTKSHFFLNAQVHSKLSVARPDLVAGLGTTEVMALDSKAIEGGQYYHLAVDWTKVTFA</sequence>
<dbReference type="Proteomes" id="UP000217194">
    <property type="component" value="Chromosome"/>
</dbReference>
<name>A0AAC9YWU0_9ACTN</name>
<gene>
    <name evidence="2" type="ORF">A1sIIB76_06545</name>
</gene>
<reference evidence="2 3" key="1">
    <citation type="submission" date="2016-07" db="EMBL/GenBank/DDBJ databases">
        <title>High microdiversification within the ubiquitous acI lineage of Actinobacteria.</title>
        <authorList>
            <person name="Neuenschwander S.M."/>
            <person name="Salcher M."/>
            <person name="Ghai R."/>
            <person name="Pernthaler J."/>
        </authorList>
    </citation>
    <scope>NUCLEOTIDE SEQUENCE [LARGE SCALE GENOMIC DNA]</scope>
    <source>
        <strain evidence="2">MMS-IIB-76</strain>
    </source>
</reference>
<proteinExistence type="predicted"/>
<protein>
    <submittedName>
        <fullName evidence="2">PhoX family protein</fullName>
    </submittedName>
</protein>
<dbReference type="EMBL" id="CP016778">
    <property type="protein sequence ID" value="ASY23173.1"/>
    <property type="molecule type" value="Genomic_DNA"/>
</dbReference>